<dbReference type="Proteomes" id="UP001501455">
    <property type="component" value="Unassembled WGS sequence"/>
</dbReference>
<protein>
    <submittedName>
        <fullName evidence="2">Uncharacterized protein</fullName>
    </submittedName>
</protein>
<organism evidence="2 3">
    <name type="scientific">Streptomyces prasinosporus</name>
    <dbReference type="NCBI Taxonomy" id="68256"/>
    <lineage>
        <taxon>Bacteria</taxon>
        <taxon>Bacillati</taxon>
        <taxon>Actinomycetota</taxon>
        <taxon>Actinomycetes</taxon>
        <taxon>Kitasatosporales</taxon>
        <taxon>Streptomycetaceae</taxon>
        <taxon>Streptomyces</taxon>
        <taxon>Streptomyces albogriseolus group</taxon>
    </lineage>
</organism>
<accession>A0ABP6UI12</accession>
<feature type="compositionally biased region" description="Basic and acidic residues" evidence="1">
    <location>
        <begin position="1"/>
        <end position="19"/>
    </location>
</feature>
<name>A0ABP6UI12_9ACTN</name>
<reference evidence="3" key="1">
    <citation type="journal article" date="2019" name="Int. J. Syst. Evol. Microbiol.">
        <title>The Global Catalogue of Microorganisms (GCM) 10K type strain sequencing project: providing services to taxonomists for standard genome sequencing and annotation.</title>
        <authorList>
            <consortium name="The Broad Institute Genomics Platform"/>
            <consortium name="The Broad Institute Genome Sequencing Center for Infectious Disease"/>
            <person name="Wu L."/>
            <person name="Ma J."/>
        </authorList>
    </citation>
    <scope>NUCLEOTIDE SEQUENCE [LARGE SCALE GENOMIC DNA]</scope>
    <source>
        <strain evidence="3">JCM 4816</strain>
    </source>
</reference>
<evidence type="ECO:0000313" key="2">
    <source>
        <dbReference type="EMBL" id="GAA3506604.1"/>
    </source>
</evidence>
<comment type="caution">
    <text evidence="2">The sequence shown here is derived from an EMBL/GenBank/DDBJ whole genome shotgun (WGS) entry which is preliminary data.</text>
</comment>
<evidence type="ECO:0000256" key="1">
    <source>
        <dbReference type="SAM" id="MobiDB-lite"/>
    </source>
</evidence>
<proteinExistence type="predicted"/>
<evidence type="ECO:0000313" key="3">
    <source>
        <dbReference type="Proteomes" id="UP001501455"/>
    </source>
</evidence>
<feature type="region of interest" description="Disordered" evidence="1">
    <location>
        <begin position="1"/>
        <end position="36"/>
    </location>
</feature>
<gene>
    <name evidence="2" type="ORF">GCM10019016_137190</name>
</gene>
<dbReference type="EMBL" id="BAAAXF010000092">
    <property type="protein sequence ID" value="GAA3506604.1"/>
    <property type="molecule type" value="Genomic_DNA"/>
</dbReference>
<keyword evidence="3" id="KW-1185">Reference proteome</keyword>
<sequence>MRANRRSELLRSSGLERSRRTSRTHPRAAVSATSDDAGMTITMRGYGFTWTDPDGTPRASAVAYDAVSAGRRR</sequence>